<name>A0A1S7PMJ8_9HYPH</name>
<reference evidence="2" key="1">
    <citation type="submission" date="2016-01" db="EMBL/GenBank/DDBJ databases">
        <authorList>
            <person name="Regsiter A."/>
            <person name="william w."/>
        </authorList>
    </citation>
    <scope>NUCLEOTIDE SEQUENCE [LARGE SCALE GENOMIC DNA]</scope>
    <source>
        <strain evidence="2">CFBP 6623</strain>
    </source>
</reference>
<evidence type="ECO:0000313" key="2">
    <source>
        <dbReference type="Proteomes" id="UP000191988"/>
    </source>
</evidence>
<evidence type="ECO:0000313" key="1">
    <source>
        <dbReference type="EMBL" id="CUX23696.1"/>
    </source>
</evidence>
<dbReference type="EMBL" id="FBWK01000020">
    <property type="protein sequence ID" value="CUX23696.1"/>
    <property type="molecule type" value="Genomic_DNA"/>
</dbReference>
<gene>
    <name evidence="1" type="ORF">AGR3A_Cc270017</name>
</gene>
<sequence>MFWRISGRKIGIHFSWKCSNRPVDKRSANLIEKPLAFEQIEQGFLKQRLIILADARLADRYFRIAVAAAEAEEATARLGLWTADDLVPIGIDDARFGNFLLTARRHYGFHGGEITRGNGRHETVAIGFQQLLHALDGVTMVIKKVTNAFEEIDIIRTVITAAPAPFHRLDLRKACFPETQHVLRQVQLIRHFTDRPKRVGAFVQISTPIRTWSAMHPAGC</sequence>
<keyword evidence="2" id="KW-1185">Reference proteome</keyword>
<accession>A0A1S7PMJ8</accession>
<protein>
    <submittedName>
        <fullName evidence="1">Uncharacterized protein</fullName>
    </submittedName>
</protein>
<dbReference type="AlphaFoldDB" id="A0A1S7PMJ8"/>
<proteinExistence type="predicted"/>
<dbReference type="Proteomes" id="UP000191988">
    <property type="component" value="Unassembled WGS sequence"/>
</dbReference>
<organism evidence="1 2">
    <name type="scientific">Agrobacterium tomkonis CFBP 6623</name>
    <dbReference type="NCBI Taxonomy" id="1183432"/>
    <lineage>
        <taxon>Bacteria</taxon>
        <taxon>Pseudomonadati</taxon>
        <taxon>Pseudomonadota</taxon>
        <taxon>Alphaproteobacteria</taxon>
        <taxon>Hyphomicrobiales</taxon>
        <taxon>Rhizobiaceae</taxon>
        <taxon>Rhizobium/Agrobacterium group</taxon>
        <taxon>Agrobacterium</taxon>
        <taxon>Agrobacterium tumefaciens complex</taxon>
    </lineage>
</organism>